<dbReference type="AlphaFoldDB" id="A0A560W6G0"/>
<organism evidence="13 14">
    <name type="scientific">Marihabitans asiaticum</name>
    <dbReference type="NCBI Taxonomy" id="415218"/>
    <lineage>
        <taxon>Bacteria</taxon>
        <taxon>Bacillati</taxon>
        <taxon>Actinomycetota</taxon>
        <taxon>Actinomycetes</taxon>
        <taxon>Micrococcales</taxon>
        <taxon>Intrasporangiaceae</taxon>
        <taxon>Marihabitans</taxon>
    </lineage>
</organism>
<evidence type="ECO:0000256" key="6">
    <source>
        <dbReference type="ARBA" id="ARBA00022842"/>
    </source>
</evidence>
<dbReference type="FunFam" id="1.20.58.340:FF:000004">
    <property type="entry name" value="Magnesium transport protein CorA"/>
    <property type="match status" value="1"/>
</dbReference>
<evidence type="ECO:0000256" key="8">
    <source>
        <dbReference type="ARBA" id="ARBA00023065"/>
    </source>
</evidence>
<dbReference type="Pfam" id="PF01544">
    <property type="entry name" value="CorA"/>
    <property type="match status" value="1"/>
</dbReference>
<keyword evidence="5 12" id="KW-0812">Transmembrane</keyword>
<evidence type="ECO:0000313" key="14">
    <source>
        <dbReference type="Proteomes" id="UP000315628"/>
    </source>
</evidence>
<comment type="catalytic activity">
    <reaction evidence="10">
        <text>Mg(2+)(in) = Mg(2+)(out)</text>
        <dbReference type="Rhea" id="RHEA:29827"/>
        <dbReference type="ChEBI" id="CHEBI:18420"/>
    </reaction>
</comment>
<comment type="similarity">
    <text evidence="2">Belongs to the CorA metal ion transporter (MIT) (TC 1.A.35) family.</text>
</comment>
<evidence type="ECO:0000256" key="9">
    <source>
        <dbReference type="ARBA" id="ARBA00023136"/>
    </source>
</evidence>
<dbReference type="Gene3D" id="3.30.460.20">
    <property type="entry name" value="CorA soluble domain-like"/>
    <property type="match status" value="1"/>
</dbReference>
<accession>A0A560W6G0</accession>
<keyword evidence="8" id="KW-0406">Ion transport</keyword>
<proteinExistence type="inferred from homology"/>
<evidence type="ECO:0000256" key="3">
    <source>
        <dbReference type="ARBA" id="ARBA00022448"/>
    </source>
</evidence>
<evidence type="ECO:0000256" key="1">
    <source>
        <dbReference type="ARBA" id="ARBA00004651"/>
    </source>
</evidence>
<keyword evidence="9 12" id="KW-0472">Membrane</keyword>
<dbReference type="GO" id="GO:0050897">
    <property type="term" value="F:cobalt ion binding"/>
    <property type="evidence" value="ECO:0007669"/>
    <property type="project" value="TreeGrafter"/>
</dbReference>
<evidence type="ECO:0000256" key="4">
    <source>
        <dbReference type="ARBA" id="ARBA00022475"/>
    </source>
</evidence>
<dbReference type="GO" id="GO:0005886">
    <property type="term" value="C:plasma membrane"/>
    <property type="evidence" value="ECO:0007669"/>
    <property type="project" value="UniProtKB-SubCell"/>
</dbReference>
<sequence length="336" mass="38113">MIVDQARYTDGQRQQCEDLGATLAQIRQRDDDPSDFVWVGLKDPSPATFSHVVSDEMNLHDLAIEDAVTGDQRAKFERYDETWFVVLKPLRYLDETSDVETGELMLFVGPHFIVTTRRGEASPLGDLRRRLESDPDQLRHGPWGVLHLIVDSIVDNYLAIEDELQIDLEQIEAAVFNPASTITSEDIYRLKREVLEFKRAALPLVRPLHQLVRGEGPDLDEELRLQLRDVADHLSQVIDDIESMDRLLSDVLSAHLAQVGVEQNRDMRKISAWVAMAALPTMIAGIYGMNFEVMPELTASVDLGGREVYYGYFVVLAVMVLACLGLYRLFKRSGWL</sequence>
<feature type="transmembrane region" description="Helical" evidence="12">
    <location>
        <begin position="309"/>
        <end position="330"/>
    </location>
</feature>
<dbReference type="GO" id="GO:0015087">
    <property type="term" value="F:cobalt ion transmembrane transporter activity"/>
    <property type="evidence" value="ECO:0007669"/>
    <property type="project" value="TreeGrafter"/>
</dbReference>
<dbReference type="Proteomes" id="UP000315628">
    <property type="component" value="Unassembled WGS sequence"/>
</dbReference>
<dbReference type="InterPro" id="IPR045861">
    <property type="entry name" value="CorA_cytoplasmic_dom"/>
</dbReference>
<evidence type="ECO:0000313" key="13">
    <source>
        <dbReference type="EMBL" id="TWD13204.1"/>
    </source>
</evidence>
<evidence type="ECO:0000256" key="10">
    <source>
        <dbReference type="ARBA" id="ARBA00034269"/>
    </source>
</evidence>
<keyword evidence="4" id="KW-1003">Cell membrane</keyword>
<dbReference type="SUPFAM" id="SSF143865">
    <property type="entry name" value="CorA soluble domain-like"/>
    <property type="match status" value="1"/>
</dbReference>
<evidence type="ECO:0000256" key="12">
    <source>
        <dbReference type="SAM" id="Phobius"/>
    </source>
</evidence>
<comment type="function">
    <text evidence="11">Mediates influx of magnesium ions. Alternates between open and closed states. Activated by low cytoplasmic Mg(2+) levels. Inactive when cytoplasmic Mg(2+) levels are high.</text>
</comment>
<evidence type="ECO:0000256" key="11">
    <source>
        <dbReference type="ARBA" id="ARBA00045497"/>
    </source>
</evidence>
<gene>
    <name evidence="13" type="ORF">FB557_2591</name>
</gene>
<dbReference type="PANTHER" id="PTHR46494:SF1">
    <property type="entry name" value="CORA FAMILY METAL ION TRANSPORTER (EUROFUNG)"/>
    <property type="match status" value="1"/>
</dbReference>
<dbReference type="GO" id="GO:0000287">
    <property type="term" value="F:magnesium ion binding"/>
    <property type="evidence" value="ECO:0007669"/>
    <property type="project" value="TreeGrafter"/>
</dbReference>
<dbReference type="InterPro" id="IPR045863">
    <property type="entry name" value="CorA_TM1_TM2"/>
</dbReference>
<dbReference type="CDD" id="cd12830">
    <property type="entry name" value="MtCorA-like"/>
    <property type="match status" value="1"/>
</dbReference>
<reference evidence="13 14" key="1">
    <citation type="submission" date="2019-06" db="EMBL/GenBank/DDBJ databases">
        <title>Sequencing the genomes of 1000 actinobacteria strains.</title>
        <authorList>
            <person name="Klenk H.-P."/>
        </authorList>
    </citation>
    <scope>NUCLEOTIDE SEQUENCE [LARGE SCALE GENOMIC DNA]</scope>
    <source>
        <strain evidence="13 14">DSM 18935</strain>
    </source>
</reference>
<keyword evidence="3" id="KW-0813">Transport</keyword>
<keyword evidence="7 12" id="KW-1133">Transmembrane helix</keyword>
<dbReference type="PANTHER" id="PTHR46494">
    <property type="entry name" value="CORA FAMILY METAL ION TRANSPORTER (EUROFUNG)"/>
    <property type="match status" value="1"/>
</dbReference>
<dbReference type="Gene3D" id="1.20.58.340">
    <property type="entry name" value="Magnesium transport protein CorA, transmembrane region"/>
    <property type="match status" value="2"/>
</dbReference>
<keyword evidence="14" id="KW-1185">Reference proteome</keyword>
<dbReference type="InterPro" id="IPR002523">
    <property type="entry name" value="MgTranspt_CorA/ZnTranspt_ZntB"/>
</dbReference>
<dbReference type="GO" id="GO:0015095">
    <property type="term" value="F:magnesium ion transmembrane transporter activity"/>
    <property type="evidence" value="ECO:0007669"/>
    <property type="project" value="TreeGrafter"/>
</dbReference>
<evidence type="ECO:0000256" key="5">
    <source>
        <dbReference type="ARBA" id="ARBA00022692"/>
    </source>
</evidence>
<protein>
    <submittedName>
        <fullName evidence="13">Magnesium transporter</fullName>
    </submittedName>
</protein>
<comment type="subcellular location">
    <subcellularLocation>
        <location evidence="1">Cell membrane</location>
        <topology evidence="1">Multi-pass membrane protein</topology>
    </subcellularLocation>
</comment>
<evidence type="ECO:0000256" key="2">
    <source>
        <dbReference type="ARBA" id="ARBA00009765"/>
    </source>
</evidence>
<feature type="transmembrane region" description="Helical" evidence="12">
    <location>
        <begin position="270"/>
        <end position="289"/>
    </location>
</feature>
<dbReference type="EMBL" id="VIUW01000005">
    <property type="protein sequence ID" value="TWD13204.1"/>
    <property type="molecule type" value="Genomic_DNA"/>
</dbReference>
<dbReference type="OrthoDB" id="9803416at2"/>
<comment type="caution">
    <text evidence="13">The sequence shown here is derived from an EMBL/GenBank/DDBJ whole genome shotgun (WGS) entry which is preliminary data.</text>
</comment>
<dbReference type="RefSeq" id="WP_144858028.1">
    <property type="nucleotide sequence ID" value="NZ_BAAAYT010000002.1"/>
</dbReference>
<name>A0A560W6G0_9MICO</name>
<evidence type="ECO:0000256" key="7">
    <source>
        <dbReference type="ARBA" id="ARBA00022989"/>
    </source>
</evidence>
<keyword evidence="6" id="KW-0460">Magnesium</keyword>
<dbReference type="SUPFAM" id="SSF144083">
    <property type="entry name" value="Magnesium transport protein CorA, transmembrane region"/>
    <property type="match status" value="1"/>
</dbReference>